<comment type="caution">
    <text evidence="5">The sequence shown here is derived from an EMBL/GenBank/DDBJ whole genome shotgun (WGS) entry which is preliminary data.</text>
</comment>
<dbReference type="Gene3D" id="3.10.450.50">
    <property type="match status" value="1"/>
</dbReference>
<dbReference type="Proteomes" id="UP001175271">
    <property type="component" value="Unassembled WGS sequence"/>
</dbReference>
<feature type="compositionally biased region" description="Basic and acidic residues" evidence="3">
    <location>
        <begin position="7"/>
        <end position="34"/>
    </location>
</feature>
<evidence type="ECO:0000256" key="3">
    <source>
        <dbReference type="SAM" id="MobiDB-lite"/>
    </source>
</evidence>
<dbReference type="Gene3D" id="3.30.70.330">
    <property type="match status" value="3"/>
</dbReference>
<dbReference type="InterPro" id="IPR035979">
    <property type="entry name" value="RBD_domain_sf"/>
</dbReference>
<dbReference type="GO" id="GO:0005634">
    <property type="term" value="C:nucleus"/>
    <property type="evidence" value="ECO:0007669"/>
    <property type="project" value="TreeGrafter"/>
</dbReference>
<dbReference type="GO" id="GO:0003729">
    <property type="term" value="F:mRNA binding"/>
    <property type="evidence" value="ECO:0007669"/>
    <property type="project" value="TreeGrafter"/>
</dbReference>
<dbReference type="InterPro" id="IPR012677">
    <property type="entry name" value="Nucleotide-bd_a/b_plait_sf"/>
</dbReference>
<feature type="region of interest" description="Disordered" evidence="3">
    <location>
        <begin position="734"/>
        <end position="772"/>
    </location>
</feature>
<sequence>MAAVDGWRGDPEFDRNERKRTVSRERDRSRSPLRDRRRRTPPRHERRAIDARNDRMVYLSNIPYDVRWMEIKDLVREKAGEVVFVEVLEDRDGRPKGSAVVEFKNKESVERCVEALHRFEMKGRQVVAKEIRDPVAFFRKVREDTGVDFLSGRGGDAGYGFGRDRGGAPGEIGETYGLSPVFLKQLHIEGPLNNRVFVANLGYNVSCGKLFDVFKLAGKVTWLDLQMDKDGKSKGLAVVQYSHPIEAVQAISMLNGQRLYDRPMTVKMDRFEKEPELREGELPVGLRALGMGLGANGAPLADVASVVSSVATANSNTPLTRVAPEPYYSPQEPAYQSTPSGAVYQASIANQNSNYASGGTPAAGGYVAQFSKPANPPSQPSYGAGATGQPAVNAGAYTAGGPAAGPSGYNASSGGGSSYGGYNTYSGSADSYSVTRTLLIKNLPPDYSWHIVRDRVQQFGAVESCEIVAKGCAKVKYYNVAEAERAKVTLQGWSSGEVALVVTVGHLNSIIRRFDTRFPRRPIRFREGIERKRQRRRRLVDFDGDAGGGALIASIGFIIADKSAKGQLAAERQSAVATERSHPLVPIPMSSTASSSSTSEQTPSQRRTLDQLAHTRRIVEKSHEMIKERSKELVEAINAHASLNEILKFYDADSELLCKNTPPCRGHEALRIYYAATQKAGLRFIERRSFELHTMSPFLAVERGTYVFQGRGRCFEGNYFVLWIKRDDWRPLRSKRPPTAEEEHRVPSEPEISHRTTENGRRRSSPRTSLLI</sequence>
<feature type="compositionally biased region" description="Basic and acidic residues" evidence="3">
    <location>
        <begin position="738"/>
        <end position="761"/>
    </location>
</feature>
<dbReference type="GO" id="GO:1990904">
    <property type="term" value="C:ribonucleoprotein complex"/>
    <property type="evidence" value="ECO:0007669"/>
    <property type="project" value="TreeGrafter"/>
</dbReference>
<feature type="compositionally biased region" description="Low complexity" evidence="3">
    <location>
        <begin position="590"/>
        <end position="604"/>
    </location>
</feature>
<evidence type="ECO:0000259" key="4">
    <source>
        <dbReference type="PROSITE" id="PS50102"/>
    </source>
</evidence>
<reference evidence="5" key="1">
    <citation type="submission" date="2023-06" db="EMBL/GenBank/DDBJ databases">
        <title>Genomic analysis of the entomopathogenic nematode Steinernema hermaphroditum.</title>
        <authorList>
            <person name="Schwarz E.M."/>
            <person name="Heppert J.K."/>
            <person name="Baniya A."/>
            <person name="Schwartz H.T."/>
            <person name="Tan C.-H."/>
            <person name="Antoshechkin I."/>
            <person name="Sternberg P.W."/>
            <person name="Goodrich-Blair H."/>
            <person name="Dillman A.R."/>
        </authorList>
    </citation>
    <scope>NUCLEOTIDE SEQUENCE</scope>
    <source>
        <strain evidence="5">PS9179</strain>
        <tissue evidence="5">Whole animal</tissue>
    </source>
</reference>
<dbReference type="Pfam" id="PF00076">
    <property type="entry name" value="RRM_1"/>
    <property type="match status" value="3"/>
</dbReference>
<keyword evidence="1 2" id="KW-0694">RNA-binding</keyword>
<dbReference type="GO" id="GO:0005737">
    <property type="term" value="C:cytoplasm"/>
    <property type="evidence" value="ECO:0007669"/>
    <property type="project" value="TreeGrafter"/>
</dbReference>
<name>A0AA39IKT6_9BILA</name>
<feature type="domain" description="RRM" evidence="4">
    <location>
        <begin position="436"/>
        <end position="492"/>
    </location>
</feature>
<keyword evidence="6" id="KW-1185">Reference proteome</keyword>
<dbReference type="EMBL" id="JAUCMV010000001">
    <property type="protein sequence ID" value="KAK0425490.1"/>
    <property type="molecule type" value="Genomic_DNA"/>
</dbReference>
<feature type="compositionally biased region" description="Basic residues" evidence="3">
    <location>
        <begin position="35"/>
        <end position="45"/>
    </location>
</feature>
<evidence type="ECO:0000256" key="1">
    <source>
        <dbReference type="ARBA" id="ARBA00022884"/>
    </source>
</evidence>
<proteinExistence type="predicted"/>
<accession>A0AA39IKT6</accession>
<feature type="domain" description="RRM" evidence="4">
    <location>
        <begin position="194"/>
        <end position="271"/>
    </location>
</feature>
<evidence type="ECO:0000313" key="5">
    <source>
        <dbReference type="EMBL" id="KAK0425490.1"/>
    </source>
</evidence>
<dbReference type="PANTHER" id="PTHR23003:SF3">
    <property type="entry name" value="FI21236P1-RELATED"/>
    <property type="match status" value="1"/>
</dbReference>
<dbReference type="PANTHER" id="PTHR23003">
    <property type="entry name" value="RNA RECOGNITION MOTIF RRM DOMAIN CONTAINING PROTEIN"/>
    <property type="match status" value="1"/>
</dbReference>
<feature type="region of interest" description="Disordered" evidence="3">
    <location>
        <begin position="1"/>
        <end position="45"/>
    </location>
</feature>
<dbReference type="InterPro" id="IPR000504">
    <property type="entry name" value="RRM_dom"/>
</dbReference>
<gene>
    <name evidence="5" type="ORF">QR680_009233</name>
</gene>
<protein>
    <recommendedName>
        <fullName evidence="4">RRM domain-containing protein</fullName>
    </recommendedName>
</protein>
<dbReference type="AlphaFoldDB" id="A0AA39IKT6"/>
<dbReference type="InterPro" id="IPR050374">
    <property type="entry name" value="RRT5_SRSF_SR"/>
</dbReference>
<dbReference type="PROSITE" id="PS50102">
    <property type="entry name" value="RRM"/>
    <property type="match status" value="3"/>
</dbReference>
<feature type="region of interest" description="Disordered" evidence="3">
    <location>
        <begin position="573"/>
        <end position="613"/>
    </location>
</feature>
<dbReference type="SUPFAM" id="SSF54928">
    <property type="entry name" value="RNA-binding domain, RBD"/>
    <property type="match status" value="2"/>
</dbReference>
<dbReference type="CDD" id="cd00590">
    <property type="entry name" value="RRM_SF"/>
    <property type="match status" value="1"/>
</dbReference>
<feature type="domain" description="RRM" evidence="4">
    <location>
        <begin position="55"/>
        <end position="133"/>
    </location>
</feature>
<evidence type="ECO:0000313" key="6">
    <source>
        <dbReference type="Proteomes" id="UP001175271"/>
    </source>
</evidence>
<evidence type="ECO:0000256" key="2">
    <source>
        <dbReference type="PROSITE-ProRule" id="PRU00176"/>
    </source>
</evidence>
<dbReference type="SMART" id="SM00360">
    <property type="entry name" value="RRM"/>
    <property type="match status" value="3"/>
</dbReference>
<organism evidence="5 6">
    <name type="scientific">Steinernema hermaphroditum</name>
    <dbReference type="NCBI Taxonomy" id="289476"/>
    <lineage>
        <taxon>Eukaryota</taxon>
        <taxon>Metazoa</taxon>
        <taxon>Ecdysozoa</taxon>
        <taxon>Nematoda</taxon>
        <taxon>Chromadorea</taxon>
        <taxon>Rhabditida</taxon>
        <taxon>Tylenchina</taxon>
        <taxon>Panagrolaimomorpha</taxon>
        <taxon>Strongyloidoidea</taxon>
        <taxon>Steinernematidae</taxon>
        <taxon>Steinernema</taxon>
    </lineage>
</organism>